<keyword evidence="3" id="KW-1185">Reference proteome</keyword>
<dbReference type="PANTHER" id="PTHR37945:SF1">
    <property type="entry name" value="EXTRACELLULAR TUNGSTATE BINDING PROTEIN"/>
    <property type="match status" value="1"/>
</dbReference>
<protein>
    <submittedName>
        <fullName evidence="2">PBP superfamily domain protein</fullName>
    </submittedName>
</protein>
<dbReference type="Proteomes" id="UP000051681">
    <property type="component" value="Unassembled WGS sequence"/>
</dbReference>
<feature type="domain" description="PBP" evidence="1">
    <location>
        <begin position="37"/>
        <end position="258"/>
    </location>
</feature>
<evidence type="ECO:0000259" key="1">
    <source>
        <dbReference type="Pfam" id="PF12849"/>
    </source>
</evidence>
<name>A0A0N7M1R8_9RHOB</name>
<sequence length="281" mass="29701">MTLTFADKMRGKSLRGAALALTFSVMGAGAAFADTMRMAVTTSFHNSGLSDVLLPQIKADLDLEVQLLVVGTGQALRLGQAGDVDAILVHSKPAEEAFVAGGYGPHRTEIMYNDFVLIGPAADPAAIKDATDAATALDAIRAAEAPFVSRGDDSGTHKKELSLWANADLDATTLDVSWYKAAGAGMGATLNTASGMNAYVMSDRASWLKFANKGDLELLFAGDPVLFNQYAYLPVSVTKHPHVKGDLAAKLEAWLVSDTAKELINGYRLNGEALFTFNAAE</sequence>
<accession>A0A0N7M1R8</accession>
<dbReference type="PANTHER" id="PTHR37945">
    <property type="entry name" value="EXTRACELLULAR TUNGSTATE BINDING PROTEIN"/>
    <property type="match status" value="1"/>
</dbReference>
<dbReference type="AlphaFoldDB" id="A0A0N7M1R8"/>
<dbReference type="EMBL" id="CYSF01000006">
    <property type="protein sequence ID" value="CUH84067.1"/>
    <property type="molecule type" value="Genomic_DNA"/>
</dbReference>
<evidence type="ECO:0000313" key="3">
    <source>
        <dbReference type="Proteomes" id="UP000051681"/>
    </source>
</evidence>
<dbReference type="SUPFAM" id="SSF53850">
    <property type="entry name" value="Periplasmic binding protein-like II"/>
    <property type="match status" value="1"/>
</dbReference>
<dbReference type="Pfam" id="PF12849">
    <property type="entry name" value="PBP_like_2"/>
    <property type="match status" value="1"/>
</dbReference>
<proteinExistence type="predicted"/>
<dbReference type="Gene3D" id="3.40.190.10">
    <property type="entry name" value="Periplasmic binding protein-like II"/>
    <property type="match status" value="2"/>
</dbReference>
<gene>
    <name evidence="2" type="ORF">TM5383_01272</name>
</gene>
<evidence type="ECO:0000313" key="2">
    <source>
        <dbReference type="EMBL" id="CUH84067.1"/>
    </source>
</evidence>
<dbReference type="STRING" id="340021.TM5383_01272"/>
<reference evidence="2 3" key="1">
    <citation type="submission" date="2015-09" db="EMBL/GenBank/DDBJ databases">
        <authorList>
            <consortium name="Swine Surveillance"/>
        </authorList>
    </citation>
    <scope>NUCLEOTIDE SEQUENCE [LARGE SCALE GENOMIC DNA]</scope>
    <source>
        <strain evidence="2 3">CECT 8383</strain>
    </source>
</reference>
<dbReference type="InterPro" id="IPR052738">
    <property type="entry name" value="ABC-Tungstate_binding"/>
</dbReference>
<organism evidence="2 3">
    <name type="scientific">Thalassovita mediterranea</name>
    <dbReference type="NCBI Taxonomy" id="340021"/>
    <lineage>
        <taxon>Bacteria</taxon>
        <taxon>Pseudomonadati</taxon>
        <taxon>Pseudomonadota</taxon>
        <taxon>Alphaproteobacteria</taxon>
        <taxon>Rhodobacterales</taxon>
        <taxon>Roseobacteraceae</taxon>
        <taxon>Thalassovita</taxon>
    </lineage>
</organism>
<dbReference type="InterPro" id="IPR024370">
    <property type="entry name" value="PBP_domain"/>
</dbReference>